<evidence type="ECO:0000313" key="2">
    <source>
        <dbReference type="EMBL" id="MET3588531.1"/>
    </source>
</evidence>
<dbReference type="RefSeq" id="WP_247246263.1">
    <property type="nucleotide sequence ID" value="NZ_JALJRA010000028.1"/>
</dbReference>
<organism evidence="2 3">
    <name type="scientific">Pseudorhizobium tarimense</name>
    <dbReference type="NCBI Taxonomy" id="1079109"/>
    <lineage>
        <taxon>Bacteria</taxon>
        <taxon>Pseudomonadati</taxon>
        <taxon>Pseudomonadota</taxon>
        <taxon>Alphaproteobacteria</taxon>
        <taxon>Hyphomicrobiales</taxon>
        <taxon>Rhizobiaceae</taxon>
        <taxon>Rhizobium/Agrobacterium group</taxon>
        <taxon>Pseudorhizobium</taxon>
    </lineage>
</organism>
<name>A0ABV2HDA4_9HYPH</name>
<protein>
    <submittedName>
        <fullName evidence="2">Osmotically-inducible protein OsmY</fullName>
    </submittedName>
</protein>
<evidence type="ECO:0000313" key="3">
    <source>
        <dbReference type="Proteomes" id="UP001549031"/>
    </source>
</evidence>
<dbReference type="EMBL" id="JBEPLJ010000027">
    <property type="protein sequence ID" value="MET3588531.1"/>
    <property type="molecule type" value="Genomic_DNA"/>
</dbReference>
<sequence>MVFKHQSFHEEPPVVEKEYPPEAALEGAVSDALGSAGGIDATGIHVVAEGTTIILTGSVMYESEVVRAEEVACSIAGVSDVRNEVTTGRIA</sequence>
<dbReference type="Gene3D" id="3.30.1340.30">
    <property type="match status" value="1"/>
</dbReference>
<comment type="caution">
    <text evidence="2">The sequence shown here is derived from an EMBL/GenBank/DDBJ whole genome shotgun (WGS) entry which is preliminary data.</text>
</comment>
<keyword evidence="3" id="KW-1185">Reference proteome</keyword>
<dbReference type="Pfam" id="PF04972">
    <property type="entry name" value="BON"/>
    <property type="match status" value="1"/>
</dbReference>
<dbReference type="InterPro" id="IPR007055">
    <property type="entry name" value="BON_dom"/>
</dbReference>
<dbReference type="PROSITE" id="PS50914">
    <property type="entry name" value="BON"/>
    <property type="match status" value="1"/>
</dbReference>
<evidence type="ECO:0000259" key="1">
    <source>
        <dbReference type="PROSITE" id="PS50914"/>
    </source>
</evidence>
<feature type="domain" description="BON" evidence="1">
    <location>
        <begin position="21"/>
        <end position="89"/>
    </location>
</feature>
<accession>A0ABV2HDA4</accession>
<proteinExistence type="predicted"/>
<dbReference type="Proteomes" id="UP001549031">
    <property type="component" value="Unassembled WGS sequence"/>
</dbReference>
<gene>
    <name evidence="2" type="ORF">ABID21_004667</name>
</gene>
<reference evidence="2 3" key="1">
    <citation type="submission" date="2024-06" db="EMBL/GenBank/DDBJ databases">
        <title>Genomic Encyclopedia of Type Strains, Phase IV (KMG-IV): sequencing the most valuable type-strain genomes for metagenomic binning, comparative biology and taxonomic classification.</title>
        <authorList>
            <person name="Goeker M."/>
        </authorList>
    </citation>
    <scope>NUCLEOTIDE SEQUENCE [LARGE SCALE GENOMIC DNA]</scope>
    <source>
        <strain evidence="2 3">DSM 105042</strain>
    </source>
</reference>